<keyword evidence="3" id="KW-0407">Ion channel</keyword>
<evidence type="ECO:0000256" key="3">
    <source>
        <dbReference type="RuleBase" id="RU000687"/>
    </source>
</evidence>
<dbReference type="InterPro" id="IPR018000">
    <property type="entry name" value="Neurotransmitter_ion_chnl_CS"/>
</dbReference>
<comment type="subcellular location">
    <subcellularLocation>
        <location evidence="1">Membrane</location>
        <topology evidence="1">Multi-pass membrane protein</topology>
    </subcellularLocation>
</comment>
<keyword evidence="3" id="KW-0732">Signal</keyword>
<dbReference type="GO" id="GO:0016020">
    <property type="term" value="C:membrane"/>
    <property type="evidence" value="ECO:0007669"/>
    <property type="project" value="UniProtKB-SubCell"/>
</dbReference>
<comment type="similarity">
    <text evidence="3">Belongs to the ligand-gated ion channel (TC 1.A.9) family.</text>
</comment>
<organism evidence="5 6">
    <name type="scientific">Cylicocyclus nassatus</name>
    <name type="common">Nematode worm</name>
    <dbReference type="NCBI Taxonomy" id="53992"/>
    <lineage>
        <taxon>Eukaryota</taxon>
        <taxon>Metazoa</taxon>
        <taxon>Ecdysozoa</taxon>
        <taxon>Nematoda</taxon>
        <taxon>Chromadorea</taxon>
        <taxon>Rhabditida</taxon>
        <taxon>Rhabditina</taxon>
        <taxon>Rhabditomorpha</taxon>
        <taxon>Strongyloidea</taxon>
        <taxon>Strongylidae</taxon>
        <taxon>Cylicocyclus</taxon>
    </lineage>
</organism>
<dbReference type="AlphaFoldDB" id="A0AA36GSV2"/>
<proteinExistence type="inferred from homology"/>
<keyword evidence="6" id="KW-1185">Reference proteome</keyword>
<keyword evidence="3" id="KW-0813">Transport</keyword>
<sequence length="234" mass="26728">MKSTLLFLAVAISTQAASFENETSMEFHERQTRLISHLFSGYRKDVPPISTRGRYSSVTINPMVVNITLAYAKLLSVNEPNQLVDMIVEYNLASLFYRYNLTLKNKWNDARLTWNPADFDEIKGFLINRELIWRVDLMPYDSSSVVDIRDPDVQHAYVNSNGDIEFYVASVVSYSCPLNVKAFPFDKQVCEVNFASYNFGSSELQINADILKNYNGIGAFIKCAFIAQDHYHSN</sequence>
<dbReference type="CDD" id="cd18989">
    <property type="entry name" value="LGIC_ECD_cation"/>
    <property type="match status" value="1"/>
</dbReference>
<dbReference type="EMBL" id="CATQJL010000223">
    <property type="protein sequence ID" value="CAJ0597692.1"/>
    <property type="molecule type" value="Genomic_DNA"/>
</dbReference>
<gene>
    <name evidence="5" type="ORF">CYNAS_LOCUS9675</name>
</gene>
<evidence type="ECO:0000256" key="2">
    <source>
        <dbReference type="ARBA" id="ARBA00023136"/>
    </source>
</evidence>
<evidence type="ECO:0000313" key="5">
    <source>
        <dbReference type="EMBL" id="CAJ0597692.1"/>
    </source>
</evidence>
<feature type="signal peptide" evidence="3">
    <location>
        <begin position="1"/>
        <end position="16"/>
    </location>
</feature>
<keyword evidence="2" id="KW-0472">Membrane</keyword>
<evidence type="ECO:0000256" key="1">
    <source>
        <dbReference type="ARBA" id="ARBA00004141"/>
    </source>
</evidence>
<dbReference type="Gene3D" id="2.70.170.10">
    <property type="entry name" value="Neurotransmitter-gated ion-channel ligand-binding domain"/>
    <property type="match status" value="1"/>
</dbReference>
<name>A0AA36GSV2_CYLNA</name>
<evidence type="ECO:0000259" key="4">
    <source>
        <dbReference type="Pfam" id="PF02931"/>
    </source>
</evidence>
<protein>
    <recommendedName>
        <fullName evidence="4">Neurotransmitter-gated ion-channel ligand-binding domain-containing protein</fullName>
    </recommendedName>
</protein>
<reference evidence="5" key="1">
    <citation type="submission" date="2023-07" db="EMBL/GenBank/DDBJ databases">
        <authorList>
            <consortium name="CYATHOMIX"/>
        </authorList>
    </citation>
    <scope>NUCLEOTIDE SEQUENCE</scope>
    <source>
        <strain evidence="5">N/A</strain>
    </source>
</reference>
<dbReference type="InterPro" id="IPR006201">
    <property type="entry name" value="Neur_channel"/>
</dbReference>
<dbReference type="SUPFAM" id="SSF63712">
    <property type="entry name" value="Nicotinic receptor ligand binding domain-like"/>
    <property type="match status" value="1"/>
</dbReference>
<dbReference type="PRINTS" id="PR00252">
    <property type="entry name" value="NRIONCHANNEL"/>
</dbReference>
<dbReference type="Pfam" id="PF02931">
    <property type="entry name" value="Neur_chan_LBD"/>
    <property type="match status" value="1"/>
</dbReference>
<evidence type="ECO:0000313" key="6">
    <source>
        <dbReference type="Proteomes" id="UP001176961"/>
    </source>
</evidence>
<keyword evidence="3" id="KW-0406">Ion transport</keyword>
<dbReference type="InterPro" id="IPR036734">
    <property type="entry name" value="Neur_chan_lig-bd_sf"/>
</dbReference>
<dbReference type="PROSITE" id="PS00236">
    <property type="entry name" value="NEUROTR_ION_CHANNEL"/>
    <property type="match status" value="1"/>
</dbReference>
<feature type="domain" description="Neurotransmitter-gated ion-channel ligand-binding" evidence="4">
    <location>
        <begin position="31"/>
        <end position="209"/>
    </location>
</feature>
<dbReference type="GO" id="GO:0005230">
    <property type="term" value="F:extracellular ligand-gated monoatomic ion channel activity"/>
    <property type="evidence" value="ECO:0007669"/>
    <property type="project" value="InterPro"/>
</dbReference>
<accession>A0AA36GSV2</accession>
<dbReference type="InterPro" id="IPR006202">
    <property type="entry name" value="Neur_chan_lig-bd"/>
</dbReference>
<dbReference type="Proteomes" id="UP001176961">
    <property type="component" value="Unassembled WGS sequence"/>
</dbReference>
<comment type="caution">
    <text evidence="5">The sequence shown here is derived from an EMBL/GenBank/DDBJ whole genome shotgun (WGS) entry which is preliminary data.</text>
</comment>
<feature type="chain" id="PRO_5041489956" description="Neurotransmitter-gated ion-channel ligand-binding domain-containing protein" evidence="3">
    <location>
        <begin position="17"/>
        <end position="234"/>
    </location>
</feature>
<dbReference type="PANTHER" id="PTHR18945">
    <property type="entry name" value="NEUROTRANSMITTER GATED ION CHANNEL"/>
    <property type="match status" value="1"/>
</dbReference>
<dbReference type="GO" id="GO:0004888">
    <property type="term" value="F:transmembrane signaling receptor activity"/>
    <property type="evidence" value="ECO:0007669"/>
    <property type="project" value="InterPro"/>
</dbReference>